<keyword evidence="1" id="KW-1133">Transmembrane helix</keyword>
<organism evidence="4 5">
    <name type="scientific">Clarias magur</name>
    <name type="common">Asian catfish</name>
    <name type="synonym">Macropteronotus magur</name>
    <dbReference type="NCBI Taxonomy" id="1594786"/>
    <lineage>
        <taxon>Eukaryota</taxon>
        <taxon>Metazoa</taxon>
        <taxon>Chordata</taxon>
        <taxon>Craniata</taxon>
        <taxon>Vertebrata</taxon>
        <taxon>Euteleostomi</taxon>
        <taxon>Actinopterygii</taxon>
        <taxon>Neopterygii</taxon>
        <taxon>Teleostei</taxon>
        <taxon>Ostariophysi</taxon>
        <taxon>Siluriformes</taxon>
        <taxon>Clariidae</taxon>
        <taxon>Clarias</taxon>
    </lineage>
</organism>
<evidence type="ECO:0000313" key="4">
    <source>
        <dbReference type="EMBL" id="KAF5909857.1"/>
    </source>
</evidence>
<feature type="domain" description="Fibronectin type-III" evidence="2">
    <location>
        <begin position="11"/>
        <end position="82"/>
    </location>
</feature>
<feature type="transmembrane region" description="Helical" evidence="1">
    <location>
        <begin position="214"/>
        <end position="237"/>
    </location>
</feature>
<dbReference type="AlphaFoldDB" id="A0A8J4XH25"/>
<keyword evidence="1" id="KW-0812">Transmembrane</keyword>
<feature type="domain" description="Interferon/interleukin receptor" evidence="3">
    <location>
        <begin position="100"/>
        <end position="198"/>
    </location>
</feature>
<dbReference type="GO" id="GO:0004896">
    <property type="term" value="F:cytokine receptor activity"/>
    <property type="evidence" value="ECO:0007669"/>
    <property type="project" value="TreeGrafter"/>
</dbReference>
<dbReference type="InterPro" id="IPR003961">
    <property type="entry name" value="FN3_dom"/>
</dbReference>
<dbReference type="Pfam" id="PF01108">
    <property type="entry name" value="Tissue_fac"/>
    <property type="match status" value="1"/>
</dbReference>
<name>A0A8J4XH25_CLAMG</name>
<dbReference type="GO" id="GO:0005886">
    <property type="term" value="C:plasma membrane"/>
    <property type="evidence" value="ECO:0007669"/>
    <property type="project" value="TreeGrafter"/>
</dbReference>
<keyword evidence="5" id="KW-1185">Reference proteome</keyword>
<evidence type="ECO:0000259" key="2">
    <source>
        <dbReference type="Pfam" id="PF01108"/>
    </source>
</evidence>
<proteinExistence type="predicted"/>
<evidence type="ECO:0000259" key="3">
    <source>
        <dbReference type="Pfam" id="PF09294"/>
    </source>
</evidence>
<dbReference type="Pfam" id="PF09294">
    <property type="entry name" value="Interfer-bind"/>
    <property type="match status" value="1"/>
</dbReference>
<comment type="caution">
    <text evidence="4">The sequence shown here is derived from an EMBL/GenBank/DDBJ whole genome shotgun (WGS) entry which is preliminary data.</text>
</comment>
<dbReference type="PANTHER" id="PTHR20859:SF53">
    <property type="entry name" value="INTERLEUKIN-22 RECEPTOR SUBUNIT ALPHA-1"/>
    <property type="match status" value="1"/>
</dbReference>
<feature type="non-terminal residue" evidence="4">
    <location>
        <position position="251"/>
    </location>
</feature>
<dbReference type="OrthoDB" id="9908819at2759"/>
<dbReference type="InterPro" id="IPR036116">
    <property type="entry name" value="FN3_sf"/>
</dbReference>
<dbReference type="InterPro" id="IPR013783">
    <property type="entry name" value="Ig-like_fold"/>
</dbReference>
<dbReference type="PANTHER" id="PTHR20859">
    <property type="entry name" value="INTERFERON/INTERLEUKIN RECEPTOR"/>
    <property type="match status" value="1"/>
</dbReference>
<evidence type="ECO:0000313" key="5">
    <source>
        <dbReference type="Proteomes" id="UP000727407"/>
    </source>
</evidence>
<keyword evidence="1" id="KW-0472">Membrane</keyword>
<dbReference type="Proteomes" id="UP000727407">
    <property type="component" value="Unassembled WGS sequence"/>
</dbReference>
<feature type="non-terminal residue" evidence="4">
    <location>
        <position position="1"/>
    </location>
</feature>
<accession>A0A8J4XH25</accession>
<dbReference type="InterPro" id="IPR015373">
    <property type="entry name" value="Interferon/interleukin_rcp_dom"/>
</dbReference>
<gene>
    <name evidence="4" type="primary">ifnlr1</name>
    <name evidence="4" type="ORF">DAT39_000429</name>
</gene>
<dbReference type="EMBL" id="QNUK01000002">
    <property type="protein sequence ID" value="KAF5909857.1"/>
    <property type="molecule type" value="Genomic_DNA"/>
</dbReference>
<dbReference type="Gene3D" id="2.60.40.10">
    <property type="entry name" value="Immunoglobulins"/>
    <property type="match status" value="1"/>
</dbReference>
<reference evidence="4" key="1">
    <citation type="submission" date="2020-07" db="EMBL/GenBank/DDBJ databases">
        <title>Clarias magur genome sequencing, assembly and annotation.</title>
        <authorList>
            <person name="Kushwaha B."/>
            <person name="Kumar R."/>
            <person name="Das P."/>
            <person name="Joshi C.G."/>
            <person name="Kumar D."/>
            <person name="Nagpure N.S."/>
            <person name="Pandey M."/>
            <person name="Agarwal S."/>
            <person name="Srivastava S."/>
            <person name="Singh M."/>
            <person name="Sahoo L."/>
            <person name="Jayasankar P."/>
            <person name="Meher P.K."/>
            <person name="Koringa P.G."/>
            <person name="Iquebal M.A."/>
            <person name="Das S.P."/>
            <person name="Bit A."/>
            <person name="Patnaik S."/>
            <person name="Patel N."/>
            <person name="Shah T.M."/>
            <person name="Hinsu A."/>
            <person name="Jena J.K."/>
        </authorList>
    </citation>
    <scope>NUCLEOTIDE SEQUENCE</scope>
    <source>
        <strain evidence="4">CIFAMagur01</strain>
        <tissue evidence="4">Testis</tissue>
    </source>
</reference>
<evidence type="ECO:0000256" key="1">
    <source>
        <dbReference type="SAM" id="Phobius"/>
    </source>
</evidence>
<protein>
    <submittedName>
        <fullName evidence="4">Interleukin-20 receptor subunit alpha-like</fullName>
    </submittedName>
</protein>
<dbReference type="SUPFAM" id="SSF49265">
    <property type="entry name" value="Fibronectin type III"/>
    <property type="match status" value="1"/>
</dbReference>
<dbReference type="InterPro" id="IPR050650">
    <property type="entry name" value="Type-II_Cytokine-TF_Rcpt"/>
</dbReference>
<sequence>GSWCNDCNMTKVYFESRNFHSRLHWDEVKIQDREVRYSVSYNEYGEQPRPMTGCENIPEPFCDLSSVMTDIRSKYFIKIMADELCLGELRHLVLSEKPSLEAPTLSMETTESSLVITLRTPMGPQNRSIQEITCFEMCHKSGQSSVNYIVKLTHPESEAGKKFENKSGTITLSHLDANTEYCGIVYYKLTHPSIKGQSENTTFCRTLPAAGKPWIPVFIVSGLVAVFFLITLALILCQQYVTRKRNLPKAL</sequence>
<keyword evidence="4" id="KW-0675">Receptor</keyword>